<name>A0A4R6QPP4_9BURK</name>
<dbReference type="RefSeq" id="WP_133701365.1">
    <property type="nucleotide sequence ID" value="NZ_SNXS01000003.1"/>
</dbReference>
<gene>
    <name evidence="1" type="ORF">DES47_103583</name>
</gene>
<dbReference type="EMBL" id="SNXS01000003">
    <property type="protein sequence ID" value="TDP71601.1"/>
    <property type="molecule type" value="Genomic_DNA"/>
</dbReference>
<dbReference type="InParanoid" id="A0A4R6QPP4"/>
<evidence type="ECO:0000313" key="2">
    <source>
        <dbReference type="Proteomes" id="UP000295361"/>
    </source>
</evidence>
<keyword evidence="2" id="KW-1185">Reference proteome</keyword>
<evidence type="ECO:0000313" key="1">
    <source>
        <dbReference type="EMBL" id="TDP71601.1"/>
    </source>
</evidence>
<accession>A0A4R6QPP4</accession>
<reference evidence="1 2" key="1">
    <citation type="submission" date="2019-03" db="EMBL/GenBank/DDBJ databases">
        <title>Genomic Encyclopedia of Type Strains, Phase IV (KMG-IV): sequencing the most valuable type-strain genomes for metagenomic binning, comparative biology and taxonomic classification.</title>
        <authorList>
            <person name="Goeker M."/>
        </authorList>
    </citation>
    <scope>NUCLEOTIDE SEQUENCE [LARGE SCALE GENOMIC DNA]</scope>
    <source>
        <strain evidence="1 2">DSM 16998</strain>
    </source>
</reference>
<comment type="caution">
    <text evidence="1">The sequence shown here is derived from an EMBL/GenBank/DDBJ whole genome shotgun (WGS) entry which is preliminary data.</text>
</comment>
<proteinExistence type="predicted"/>
<dbReference type="AlphaFoldDB" id="A0A4R6QPP4"/>
<dbReference type="Proteomes" id="UP000295361">
    <property type="component" value="Unassembled WGS sequence"/>
</dbReference>
<organism evidence="1 2">
    <name type="scientific">Roseateles toxinivorans</name>
    <dbReference type="NCBI Taxonomy" id="270368"/>
    <lineage>
        <taxon>Bacteria</taxon>
        <taxon>Pseudomonadati</taxon>
        <taxon>Pseudomonadota</taxon>
        <taxon>Betaproteobacteria</taxon>
        <taxon>Burkholderiales</taxon>
        <taxon>Sphaerotilaceae</taxon>
        <taxon>Roseateles</taxon>
    </lineage>
</organism>
<sequence>MSYGHRADSGAEGWIAASAFEQPRLQQPFELPPGVWARFAPLDWDRGRRLSAYAAYRASGA</sequence>
<protein>
    <submittedName>
        <fullName evidence="1">Uncharacterized protein</fullName>
    </submittedName>
</protein>